<dbReference type="SUPFAM" id="SSF48179">
    <property type="entry name" value="6-phosphogluconate dehydrogenase C-terminal domain-like"/>
    <property type="match status" value="1"/>
</dbReference>
<evidence type="ECO:0000256" key="3">
    <source>
        <dbReference type="PIRNR" id="PIRNR000124"/>
    </source>
</evidence>
<dbReference type="EMBL" id="RBXR01000001">
    <property type="protein sequence ID" value="RKT67510.1"/>
    <property type="molecule type" value="Genomic_DNA"/>
</dbReference>
<evidence type="ECO:0000313" key="6">
    <source>
        <dbReference type="Proteomes" id="UP000272729"/>
    </source>
</evidence>
<dbReference type="Pfam" id="PF00984">
    <property type="entry name" value="UDPG_MGDP_dh"/>
    <property type="match status" value="1"/>
</dbReference>
<dbReference type="GO" id="GO:0016616">
    <property type="term" value="F:oxidoreductase activity, acting on the CH-OH group of donors, NAD or NADP as acceptor"/>
    <property type="evidence" value="ECO:0007669"/>
    <property type="project" value="InterPro"/>
</dbReference>
<evidence type="ECO:0000313" key="5">
    <source>
        <dbReference type="EMBL" id="RKT67510.1"/>
    </source>
</evidence>
<dbReference type="InterPro" id="IPR014027">
    <property type="entry name" value="UDP-Glc/GDP-Man_DH_C"/>
</dbReference>
<dbReference type="PIRSF" id="PIRSF500136">
    <property type="entry name" value="UDP_ManNAc_DH"/>
    <property type="match status" value="1"/>
</dbReference>
<keyword evidence="6" id="KW-1185">Reference proteome</keyword>
<dbReference type="InterPro" id="IPR036220">
    <property type="entry name" value="UDP-Glc/GDP-Man_DH_C_sf"/>
</dbReference>
<sequence>MSVDLVVVGVGYVGLPLAAAASAAGLSVLGYDTSPAVVEGLQTGRSHILDVSDGQLRAMRAKGFAATADPSVIARADTVVICVPTGLGPDGGPDLSAVRSAAETVSDHLRPGTLVVLESTSFPGTTDEVVRPILERRGLVAGEDFPLGYSPERIDPGNRRHGVRTTPKVVSGHTPLCAKHCAAFYGRFVETVVVARGTREAEMAKLLENTYRYVNIALVNEIAVFCDRIGVDVWDVLHCAATKPFGFAPFTPGPGVGGHCIPVDPRYLLDKAHRAGARLGVVEAARHVDGAMPGYVAGRVARLLADAGTPVAGARVLLLGVSYKADVPDTRESAALRVADELTALGARISYHDPVAGPVPRLGPPVTDLDSALRECDATVLLVPHRDYDLGRLARSARLLLDVTGRVPGGEVERL</sequence>
<proteinExistence type="inferred from homology"/>
<dbReference type="SUPFAM" id="SSF51735">
    <property type="entry name" value="NAD(P)-binding Rossmann-fold domains"/>
    <property type="match status" value="1"/>
</dbReference>
<dbReference type="InterPro" id="IPR028359">
    <property type="entry name" value="UDP_ManNAc/GlcNAc_DH"/>
</dbReference>
<dbReference type="RefSeq" id="WP_121217850.1">
    <property type="nucleotide sequence ID" value="NZ_JBIUBA010000019.1"/>
</dbReference>
<dbReference type="PIRSF" id="PIRSF000124">
    <property type="entry name" value="UDPglc_GDPman_dh"/>
    <property type="match status" value="1"/>
</dbReference>
<evidence type="ECO:0000256" key="1">
    <source>
        <dbReference type="ARBA" id="ARBA00023002"/>
    </source>
</evidence>
<dbReference type="OrthoDB" id="5193947at2"/>
<dbReference type="InterPro" id="IPR036291">
    <property type="entry name" value="NAD(P)-bd_dom_sf"/>
</dbReference>
<dbReference type="InterPro" id="IPR008927">
    <property type="entry name" value="6-PGluconate_DH-like_C_sf"/>
</dbReference>
<gene>
    <name evidence="5" type="ORF">DFJ66_0685</name>
</gene>
<dbReference type="Pfam" id="PF03721">
    <property type="entry name" value="UDPG_MGDP_dh_N"/>
    <property type="match status" value="1"/>
</dbReference>
<dbReference type="Pfam" id="PF03720">
    <property type="entry name" value="UDPG_MGDP_dh_C"/>
    <property type="match status" value="1"/>
</dbReference>
<feature type="domain" description="UDP-glucose/GDP-mannose dehydrogenase C-terminal" evidence="4">
    <location>
        <begin position="317"/>
        <end position="409"/>
    </location>
</feature>
<reference evidence="5 6" key="1">
    <citation type="submission" date="2018-10" db="EMBL/GenBank/DDBJ databases">
        <title>Sequencing the genomes of 1000 actinobacteria strains.</title>
        <authorList>
            <person name="Klenk H.-P."/>
        </authorList>
    </citation>
    <scope>NUCLEOTIDE SEQUENCE [LARGE SCALE GENOMIC DNA]</scope>
    <source>
        <strain evidence="5 6">DSM 43911</strain>
    </source>
</reference>
<dbReference type="SMART" id="SM00984">
    <property type="entry name" value="UDPG_MGDP_dh_C"/>
    <property type="match status" value="1"/>
</dbReference>
<dbReference type="NCBIfam" id="TIGR03026">
    <property type="entry name" value="NDP-sugDHase"/>
    <property type="match status" value="1"/>
</dbReference>
<comment type="caution">
    <text evidence="5">The sequence shown here is derived from an EMBL/GenBank/DDBJ whole genome shotgun (WGS) entry which is preliminary data.</text>
</comment>
<dbReference type="GO" id="GO:0000271">
    <property type="term" value="P:polysaccharide biosynthetic process"/>
    <property type="evidence" value="ECO:0007669"/>
    <property type="project" value="InterPro"/>
</dbReference>
<dbReference type="GO" id="GO:0051287">
    <property type="term" value="F:NAD binding"/>
    <property type="evidence" value="ECO:0007669"/>
    <property type="project" value="InterPro"/>
</dbReference>
<dbReference type="InterPro" id="IPR001732">
    <property type="entry name" value="UDP-Glc/GDP-Man_DH_N"/>
</dbReference>
<keyword evidence="1" id="KW-0560">Oxidoreductase</keyword>
<evidence type="ECO:0000256" key="2">
    <source>
        <dbReference type="ARBA" id="ARBA00023027"/>
    </source>
</evidence>
<accession>A0A495X0S5</accession>
<keyword evidence="2" id="KW-0520">NAD</keyword>
<dbReference type="InterPro" id="IPR014026">
    <property type="entry name" value="UDP-Glc/GDP-Man_DH_dimer"/>
</dbReference>
<dbReference type="PANTHER" id="PTHR43491:SF1">
    <property type="entry name" value="UDP-N-ACETYL-D-MANNOSAMINE DEHYDROGENASE"/>
    <property type="match status" value="1"/>
</dbReference>
<dbReference type="AlphaFoldDB" id="A0A495X0S5"/>
<name>A0A495X0S5_9PSEU</name>
<comment type="similarity">
    <text evidence="3">Belongs to the UDP-glucose/GDP-mannose dehydrogenase family.</text>
</comment>
<evidence type="ECO:0000259" key="4">
    <source>
        <dbReference type="SMART" id="SM00984"/>
    </source>
</evidence>
<dbReference type="Proteomes" id="UP000272729">
    <property type="component" value="Unassembled WGS sequence"/>
</dbReference>
<dbReference type="GO" id="GO:0016628">
    <property type="term" value="F:oxidoreductase activity, acting on the CH-CH group of donors, NAD or NADP as acceptor"/>
    <property type="evidence" value="ECO:0007669"/>
    <property type="project" value="InterPro"/>
</dbReference>
<dbReference type="PANTHER" id="PTHR43491">
    <property type="entry name" value="UDP-N-ACETYL-D-MANNOSAMINE DEHYDROGENASE"/>
    <property type="match status" value="1"/>
</dbReference>
<dbReference type="InterPro" id="IPR017476">
    <property type="entry name" value="UDP-Glc/GDP-Man"/>
</dbReference>
<organism evidence="5 6">
    <name type="scientific">Saccharothrix variisporea</name>
    <dbReference type="NCBI Taxonomy" id="543527"/>
    <lineage>
        <taxon>Bacteria</taxon>
        <taxon>Bacillati</taxon>
        <taxon>Actinomycetota</taxon>
        <taxon>Actinomycetes</taxon>
        <taxon>Pseudonocardiales</taxon>
        <taxon>Pseudonocardiaceae</taxon>
        <taxon>Saccharothrix</taxon>
    </lineage>
</organism>
<protein>
    <submittedName>
        <fullName evidence="5">Nucleotide sugar dehydrogenase</fullName>
    </submittedName>
</protein>
<dbReference type="SUPFAM" id="SSF52413">
    <property type="entry name" value="UDP-glucose/GDP-mannose dehydrogenase C-terminal domain"/>
    <property type="match status" value="1"/>
</dbReference>
<dbReference type="Gene3D" id="3.40.50.720">
    <property type="entry name" value="NAD(P)-binding Rossmann-like Domain"/>
    <property type="match status" value="2"/>
</dbReference>